<dbReference type="AlphaFoldDB" id="A0A381YHJ0"/>
<protein>
    <submittedName>
        <fullName evidence="1">Uncharacterized protein</fullName>
    </submittedName>
</protein>
<proteinExistence type="predicted"/>
<sequence length="258" mass="26239">MPSLTHDCRPSFRQLAGYAVVASSLLWSGCGPSPSFEGVTTGFSGTSRSTSVSVPIPPSGGGSGDGAELLIAILGIQGNPSTSAPEGWTAVPGFAGFNGATCQGDVRGVACQLSVFYKLSDGSETTADFSWNGARGAAGAVVRYSNIDPDDPIGEAASLRGTSVQPRAPGVTTTQDGSRVLRIVTVELDEVKRFLTGSVALTDEAPTARLNMVSFPDLESDPTNGCGPPLSECDATETAVALGISDTRHTTAEPSGPA</sequence>
<dbReference type="EMBL" id="UINC01018248">
    <property type="protein sequence ID" value="SVA76474.1"/>
    <property type="molecule type" value="Genomic_DNA"/>
</dbReference>
<evidence type="ECO:0000313" key="1">
    <source>
        <dbReference type="EMBL" id="SVA76474.1"/>
    </source>
</evidence>
<gene>
    <name evidence="1" type="ORF">METZ01_LOCUS129328</name>
</gene>
<feature type="non-terminal residue" evidence="1">
    <location>
        <position position="258"/>
    </location>
</feature>
<organism evidence="1">
    <name type="scientific">marine metagenome</name>
    <dbReference type="NCBI Taxonomy" id="408172"/>
    <lineage>
        <taxon>unclassified sequences</taxon>
        <taxon>metagenomes</taxon>
        <taxon>ecological metagenomes</taxon>
    </lineage>
</organism>
<reference evidence="1" key="1">
    <citation type="submission" date="2018-05" db="EMBL/GenBank/DDBJ databases">
        <authorList>
            <person name="Lanie J.A."/>
            <person name="Ng W.-L."/>
            <person name="Kazmierczak K.M."/>
            <person name="Andrzejewski T.M."/>
            <person name="Davidsen T.M."/>
            <person name="Wayne K.J."/>
            <person name="Tettelin H."/>
            <person name="Glass J.I."/>
            <person name="Rusch D."/>
            <person name="Podicherti R."/>
            <person name="Tsui H.-C.T."/>
            <person name="Winkler M.E."/>
        </authorList>
    </citation>
    <scope>NUCLEOTIDE SEQUENCE</scope>
</reference>
<name>A0A381YHJ0_9ZZZZ</name>
<accession>A0A381YHJ0</accession>